<evidence type="ECO:0000259" key="2">
    <source>
        <dbReference type="PROSITE" id="PS51020"/>
    </source>
</evidence>
<sequence length="225" mass="24878">MIRKLIAFVLALAVFEVVLAEGHCTGRALYRVTFRNLLTPENFGDLIPETGLVFSPLAGASHSNRISFFTIRGFASPQVEQIAETGQNGRFVRLARNLKYSRRGVLSVSAANGPTMPGNTTTLYFFVDCAHPFITMLGMIAPSPDWIVQLNNRPLIRDGEFISGENGTLIAYDTGTDDGREFTSPVDASLDMPTEPQQNIAPLVEDETDRFEGRIVGMFYIQRVK</sequence>
<dbReference type="Proteomes" id="UP000247409">
    <property type="component" value="Unassembled WGS sequence"/>
</dbReference>
<accession>A0A2V3IS06</accession>
<keyword evidence="1" id="KW-0732">Signal</keyword>
<dbReference type="Gene3D" id="2.60.40.2130">
    <property type="entry name" value="F-spondin domain"/>
    <property type="match status" value="1"/>
</dbReference>
<dbReference type="PANTHER" id="PTHR11311">
    <property type="entry name" value="SPONDIN"/>
    <property type="match status" value="1"/>
</dbReference>
<evidence type="ECO:0000256" key="1">
    <source>
        <dbReference type="SAM" id="SignalP"/>
    </source>
</evidence>
<dbReference type="OrthoDB" id="6090599at2759"/>
<dbReference type="NCBIfam" id="NF038123">
    <property type="entry name" value="NF038123_dom"/>
    <property type="match status" value="1"/>
</dbReference>
<dbReference type="InterPro" id="IPR038678">
    <property type="entry name" value="Spondin_N_sf"/>
</dbReference>
<feature type="chain" id="PRO_5015847777" evidence="1">
    <location>
        <begin position="21"/>
        <end position="225"/>
    </location>
</feature>
<dbReference type="Pfam" id="PF06468">
    <property type="entry name" value="Spond_N"/>
    <property type="match status" value="1"/>
</dbReference>
<protein>
    <submittedName>
        <fullName evidence="3">Spondin-1</fullName>
    </submittedName>
</protein>
<dbReference type="InterPro" id="IPR009465">
    <property type="entry name" value="Spondin_N"/>
</dbReference>
<dbReference type="AlphaFoldDB" id="A0A2V3IS06"/>
<dbReference type="GO" id="GO:0007155">
    <property type="term" value="P:cell adhesion"/>
    <property type="evidence" value="ECO:0007669"/>
    <property type="project" value="TreeGrafter"/>
</dbReference>
<evidence type="ECO:0000313" key="4">
    <source>
        <dbReference type="Proteomes" id="UP000247409"/>
    </source>
</evidence>
<name>A0A2V3IS06_9FLOR</name>
<evidence type="ECO:0000313" key="3">
    <source>
        <dbReference type="EMBL" id="PXF44893.1"/>
    </source>
</evidence>
<feature type="signal peptide" evidence="1">
    <location>
        <begin position="1"/>
        <end position="20"/>
    </location>
</feature>
<dbReference type="InterPro" id="IPR051418">
    <property type="entry name" value="Spondin/Thrombospondin_T1"/>
</dbReference>
<dbReference type="PANTHER" id="PTHR11311:SF15">
    <property type="entry name" value="SPONDIN-2"/>
    <property type="match status" value="1"/>
</dbReference>
<feature type="domain" description="Spondin" evidence="2">
    <location>
        <begin position="18"/>
        <end position="207"/>
    </location>
</feature>
<proteinExistence type="predicted"/>
<organism evidence="3 4">
    <name type="scientific">Gracilariopsis chorda</name>
    <dbReference type="NCBI Taxonomy" id="448386"/>
    <lineage>
        <taxon>Eukaryota</taxon>
        <taxon>Rhodophyta</taxon>
        <taxon>Florideophyceae</taxon>
        <taxon>Rhodymeniophycidae</taxon>
        <taxon>Gracilariales</taxon>
        <taxon>Gracilariaceae</taxon>
        <taxon>Gracilariopsis</taxon>
    </lineage>
</organism>
<dbReference type="PROSITE" id="PS51020">
    <property type="entry name" value="SPONDIN"/>
    <property type="match status" value="1"/>
</dbReference>
<dbReference type="GO" id="GO:0031012">
    <property type="term" value="C:extracellular matrix"/>
    <property type="evidence" value="ECO:0007669"/>
    <property type="project" value="TreeGrafter"/>
</dbReference>
<gene>
    <name evidence="3" type="ORF">BWQ96_05383</name>
</gene>
<keyword evidence="4" id="KW-1185">Reference proteome</keyword>
<dbReference type="EMBL" id="NBIV01000079">
    <property type="protein sequence ID" value="PXF44893.1"/>
    <property type="molecule type" value="Genomic_DNA"/>
</dbReference>
<reference evidence="3 4" key="1">
    <citation type="journal article" date="2018" name="Mol. Biol. Evol.">
        <title>Analysis of the draft genome of the red seaweed Gracilariopsis chorda provides insights into genome size evolution in Rhodophyta.</title>
        <authorList>
            <person name="Lee J."/>
            <person name="Yang E.C."/>
            <person name="Graf L."/>
            <person name="Yang J.H."/>
            <person name="Qiu H."/>
            <person name="Zel Zion U."/>
            <person name="Chan C.X."/>
            <person name="Stephens T.G."/>
            <person name="Weber A.P.M."/>
            <person name="Boo G.H."/>
            <person name="Boo S.M."/>
            <person name="Kim K.M."/>
            <person name="Shin Y."/>
            <person name="Jung M."/>
            <person name="Lee S.J."/>
            <person name="Yim H.S."/>
            <person name="Lee J.H."/>
            <person name="Bhattacharya D."/>
            <person name="Yoon H.S."/>
        </authorList>
    </citation>
    <scope>NUCLEOTIDE SEQUENCE [LARGE SCALE GENOMIC DNA]</scope>
    <source>
        <strain evidence="3 4">SKKU-2015</strain>
        <tissue evidence="3">Whole body</tissue>
    </source>
</reference>
<comment type="caution">
    <text evidence="3">The sequence shown here is derived from an EMBL/GenBank/DDBJ whole genome shotgun (WGS) entry which is preliminary data.</text>
</comment>